<accession>A0A0F9SFY0</accession>
<evidence type="ECO:0000313" key="3">
    <source>
        <dbReference type="EMBL" id="KKN65954.1"/>
    </source>
</evidence>
<keyword evidence="2" id="KW-0472">Membrane</keyword>
<keyword evidence="1" id="KW-0175">Coiled coil</keyword>
<feature type="coiled-coil region" evidence="1">
    <location>
        <begin position="1"/>
        <end position="84"/>
    </location>
</feature>
<protein>
    <submittedName>
        <fullName evidence="3">Uncharacterized protein</fullName>
    </submittedName>
</protein>
<reference evidence="3" key="1">
    <citation type="journal article" date="2015" name="Nature">
        <title>Complex archaea that bridge the gap between prokaryotes and eukaryotes.</title>
        <authorList>
            <person name="Spang A."/>
            <person name="Saw J.H."/>
            <person name="Jorgensen S.L."/>
            <person name="Zaremba-Niedzwiedzka K."/>
            <person name="Martijn J."/>
            <person name="Lind A.E."/>
            <person name="van Eijk R."/>
            <person name="Schleper C."/>
            <person name="Guy L."/>
            <person name="Ettema T.J."/>
        </authorList>
    </citation>
    <scope>NUCLEOTIDE SEQUENCE</scope>
</reference>
<evidence type="ECO:0000256" key="1">
    <source>
        <dbReference type="SAM" id="Coils"/>
    </source>
</evidence>
<keyword evidence="2" id="KW-1133">Transmembrane helix</keyword>
<sequence length="240" mass="28649">MNKEEQKLAKEIEELEEKQKELLEKKKLQEEKKKKIEEEEKLKEQQEKDLEEFVRLKEEKSLKEEQDKRNQEIRNEQIKRLEEEKDLVGEAKKGKRDKSSWWKSFFNKNKLKKPDNVAIIYLRNNGNAELLDQKPKDGFFTINGRTYHERYDCIYTVTKDRIPLAIIREWDIFPLGTKRWEEEDMREKFAQLEEHVLKGIRHAELVKMGGGGFENKITTKQMIVWGILAVVAGAILINYI</sequence>
<organism evidence="3">
    <name type="scientific">marine sediment metagenome</name>
    <dbReference type="NCBI Taxonomy" id="412755"/>
    <lineage>
        <taxon>unclassified sequences</taxon>
        <taxon>metagenomes</taxon>
        <taxon>ecological metagenomes</taxon>
    </lineage>
</organism>
<dbReference type="EMBL" id="LAZR01000513">
    <property type="protein sequence ID" value="KKN65954.1"/>
    <property type="molecule type" value="Genomic_DNA"/>
</dbReference>
<comment type="caution">
    <text evidence="3">The sequence shown here is derived from an EMBL/GenBank/DDBJ whole genome shotgun (WGS) entry which is preliminary data.</text>
</comment>
<name>A0A0F9SFY0_9ZZZZ</name>
<dbReference type="AlphaFoldDB" id="A0A0F9SFY0"/>
<keyword evidence="2" id="KW-0812">Transmembrane</keyword>
<evidence type="ECO:0000256" key="2">
    <source>
        <dbReference type="SAM" id="Phobius"/>
    </source>
</evidence>
<proteinExistence type="predicted"/>
<gene>
    <name evidence="3" type="ORF">LCGC14_0476570</name>
</gene>
<feature type="transmembrane region" description="Helical" evidence="2">
    <location>
        <begin position="222"/>
        <end position="239"/>
    </location>
</feature>